<evidence type="ECO:0000256" key="16">
    <source>
        <dbReference type="ARBA" id="ARBA00023180"/>
    </source>
</evidence>
<dbReference type="Gene3D" id="2.60.40.10">
    <property type="entry name" value="Immunoglobulins"/>
    <property type="match status" value="2"/>
</dbReference>
<evidence type="ECO:0000256" key="18">
    <source>
        <dbReference type="SAM" id="SignalP"/>
    </source>
</evidence>
<keyword evidence="4" id="KW-0808">Transferase</keyword>
<evidence type="ECO:0000313" key="21">
    <source>
        <dbReference type="Proteomes" id="UP000001646"/>
    </source>
</evidence>
<feature type="signal peptide" evidence="18">
    <location>
        <begin position="1"/>
        <end position="20"/>
    </location>
</feature>
<dbReference type="AlphaFoldDB" id="H9GBH3"/>
<evidence type="ECO:0000256" key="12">
    <source>
        <dbReference type="ARBA" id="ARBA00023136"/>
    </source>
</evidence>
<dbReference type="GeneTree" id="ENSGT00940000155447"/>
<dbReference type="PROSITE" id="PS50835">
    <property type="entry name" value="IG_LIKE"/>
    <property type="match status" value="2"/>
</dbReference>
<dbReference type="InterPro" id="IPR013783">
    <property type="entry name" value="Ig-like_fold"/>
</dbReference>
<evidence type="ECO:0000256" key="1">
    <source>
        <dbReference type="ARBA" id="ARBA00004167"/>
    </source>
</evidence>
<organism evidence="20 21">
    <name type="scientific">Anolis carolinensis</name>
    <name type="common">Green anole</name>
    <name type="synonym">American chameleon</name>
    <dbReference type="NCBI Taxonomy" id="28377"/>
    <lineage>
        <taxon>Eukaryota</taxon>
        <taxon>Metazoa</taxon>
        <taxon>Chordata</taxon>
        <taxon>Craniata</taxon>
        <taxon>Vertebrata</taxon>
        <taxon>Euteleostomi</taxon>
        <taxon>Lepidosauria</taxon>
        <taxon>Squamata</taxon>
        <taxon>Bifurcata</taxon>
        <taxon>Unidentata</taxon>
        <taxon>Episquamata</taxon>
        <taxon>Toxicofera</taxon>
        <taxon>Iguania</taxon>
        <taxon>Dactyloidae</taxon>
        <taxon>Anolis</taxon>
    </lineage>
</organism>
<evidence type="ECO:0000256" key="8">
    <source>
        <dbReference type="ARBA" id="ARBA00022741"/>
    </source>
</evidence>
<dbReference type="SMART" id="SM00406">
    <property type="entry name" value="IGv"/>
    <property type="match status" value="2"/>
</dbReference>
<dbReference type="EC" id="2.7.10.1" evidence="2"/>
<protein>
    <recommendedName>
        <fullName evidence="2">receptor protein-tyrosine kinase</fullName>
        <ecNumber evidence="2">2.7.10.1</ecNumber>
    </recommendedName>
</protein>
<evidence type="ECO:0000256" key="6">
    <source>
        <dbReference type="ARBA" id="ARBA00022729"/>
    </source>
</evidence>
<evidence type="ECO:0000256" key="14">
    <source>
        <dbReference type="ARBA" id="ARBA00023157"/>
    </source>
</evidence>
<evidence type="ECO:0000256" key="2">
    <source>
        <dbReference type="ARBA" id="ARBA00011902"/>
    </source>
</evidence>
<feature type="domain" description="Ig-like" evidence="19">
    <location>
        <begin position="124"/>
        <end position="227"/>
    </location>
</feature>
<evidence type="ECO:0000256" key="10">
    <source>
        <dbReference type="ARBA" id="ARBA00022840"/>
    </source>
</evidence>
<keyword evidence="13" id="KW-0829">Tyrosine-protein kinase</keyword>
<accession>H9GBH3</accession>
<dbReference type="eggNOG" id="KOG0200">
    <property type="taxonomic scope" value="Eukaryota"/>
</dbReference>
<evidence type="ECO:0000256" key="9">
    <source>
        <dbReference type="ARBA" id="ARBA00022777"/>
    </source>
</evidence>
<dbReference type="InterPro" id="IPR036179">
    <property type="entry name" value="Ig-like_dom_sf"/>
</dbReference>
<evidence type="ECO:0000256" key="11">
    <source>
        <dbReference type="ARBA" id="ARBA00022989"/>
    </source>
</evidence>
<dbReference type="InterPro" id="IPR003599">
    <property type="entry name" value="Ig_sub"/>
</dbReference>
<keyword evidence="14" id="KW-1015">Disulfide bond</keyword>
<keyword evidence="8" id="KW-0547">Nucleotide-binding</keyword>
<dbReference type="InterPro" id="IPR052615">
    <property type="entry name" value="FGFRL"/>
</dbReference>
<keyword evidence="12" id="KW-0472">Membrane</keyword>
<evidence type="ECO:0000256" key="15">
    <source>
        <dbReference type="ARBA" id="ARBA00023170"/>
    </source>
</evidence>
<feature type="domain" description="Ig-like" evidence="19">
    <location>
        <begin position="23"/>
        <end position="115"/>
    </location>
</feature>
<dbReference type="Proteomes" id="UP000001646">
    <property type="component" value="Unplaced"/>
</dbReference>
<dbReference type="HOGENOM" id="CLU_058057_1_1_1"/>
<dbReference type="STRING" id="28377.ENSACAP00000006335"/>
<keyword evidence="3" id="KW-0597">Phosphoprotein</keyword>
<dbReference type="InterPro" id="IPR013098">
    <property type="entry name" value="Ig_I-set"/>
</dbReference>
<dbReference type="GO" id="GO:0004714">
    <property type="term" value="F:transmembrane receptor protein tyrosine kinase activity"/>
    <property type="evidence" value="ECO:0007669"/>
    <property type="project" value="UniProtKB-EC"/>
</dbReference>
<evidence type="ECO:0000256" key="3">
    <source>
        <dbReference type="ARBA" id="ARBA00022553"/>
    </source>
</evidence>
<reference evidence="20" key="2">
    <citation type="submission" date="2025-08" db="UniProtKB">
        <authorList>
            <consortium name="Ensembl"/>
        </authorList>
    </citation>
    <scope>IDENTIFICATION</scope>
</reference>
<keyword evidence="9" id="KW-0418">Kinase</keyword>
<dbReference type="InParanoid" id="H9GBH3"/>
<evidence type="ECO:0000256" key="7">
    <source>
        <dbReference type="ARBA" id="ARBA00022737"/>
    </source>
</evidence>
<dbReference type="Bgee" id="ENSACAG00000006492">
    <property type="expression patterns" value="Expressed in liver and 6 other cell types or tissues"/>
</dbReference>
<dbReference type="InterPro" id="IPR013106">
    <property type="entry name" value="Ig_V-set"/>
</dbReference>
<keyword evidence="15" id="KW-0675">Receptor</keyword>
<dbReference type="PANTHER" id="PTHR19890:SF10">
    <property type="entry name" value="FIBROBLAST GROWTH FACTOR RECEPTOR-LIKE 1"/>
    <property type="match status" value="1"/>
</dbReference>
<evidence type="ECO:0000256" key="4">
    <source>
        <dbReference type="ARBA" id="ARBA00022679"/>
    </source>
</evidence>
<dbReference type="GO" id="GO:0016020">
    <property type="term" value="C:membrane"/>
    <property type="evidence" value="ECO:0007669"/>
    <property type="project" value="UniProtKB-SubCell"/>
</dbReference>
<evidence type="ECO:0000313" key="20">
    <source>
        <dbReference type="Ensembl" id="ENSACAP00000006335.4"/>
    </source>
</evidence>
<name>H9GBH3_ANOCA</name>
<evidence type="ECO:0000256" key="5">
    <source>
        <dbReference type="ARBA" id="ARBA00022692"/>
    </source>
</evidence>
<dbReference type="SUPFAM" id="SSF48726">
    <property type="entry name" value="Immunoglobulin"/>
    <property type="match status" value="2"/>
</dbReference>
<dbReference type="FunFam" id="2.60.40.10:FF:000020">
    <property type="entry name" value="Fibroblast growth factor receptor"/>
    <property type="match status" value="1"/>
</dbReference>
<dbReference type="GO" id="GO:0005524">
    <property type="term" value="F:ATP binding"/>
    <property type="evidence" value="ECO:0007669"/>
    <property type="project" value="UniProtKB-KW"/>
</dbReference>
<dbReference type="Pfam" id="PF07679">
    <property type="entry name" value="I-set"/>
    <property type="match status" value="1"/>
</dbReference>
<keyword evidence="17" id="KW-0393">Immunoglobulin domain</keyword>
<keyword evidence="21" id="KW-1185">Reference proteome</keyword>
<evidence type="ECO:0000259" key="19">
    <source>
        <dbReference type="PROSITE" id="PS50835"/>
    </source>
</evidence>
<comment type="subcellular location">
    <subcellularLocation>
        <location evidence="1">Membrane</location>
        <topology evidence="1">Single-pass membrane protein</topology>
    </subcellularLocation>
</comment>
<evidence type="ECO:0000256" key="17">
    <source>
        <dbReference type="ARBA" id="ARBA00023319"/>
    </source>
</evidence>
<keyword evidence="7" id="KW-0677">Repeat</keyword>
<dbReference type="SMART" id="SM00409">
    <property type="entry name" value="IG"/>
    <property type="match status" value="2"/>
</dbReference>
<dbReference type="InterPro" id="IPR003598">
    <property type="entry name" value="Ig_sub2"/>
</dbReference>
<feature type="chain" id="PRO_5033027651" description="receptor protein-tyrosine kinase" evidence="18">
    <location>
        <begin position="21"/>
        <end position="237"/>
    </location>
</feature>
<reference evidence="20" key="3">
    <citation type="submission" date="2025-09" db="UniProtKB">
        <authorList>
            <consortium name="Ensembl"/>
        </authorList>
    </citation>
    <scope>IDENTIFICATION</scope>
</reference>
<dbReference type="Ensembl" id="ENSACAT00000006477.4">
    <property type="protein sequence ID" value="ENSACAP00000006335.4"/>
    <property type="gene ID" value="ENSACAG00000006492.4"/>
</dbReference>
<dbReference type="SMART" id="SM00408">
    <property type="entry name" value="IGc2"/>
    <property type="match status" value="2"/>
</dbReference>
<evidence type="ECO:0000256" key="13">
    <source>
        <dbReference type="ARBA" id="ARBA00023137"/>
    </source>
</evidence>
<keyword evidence="10" id="KW-0067">ATP-binding</keyword>
<reference evidence="20" key="1">
    <citation type="submission" date="2009-12" db="EMBL/GenBank/DDBJ databases">
        <title>The Genome Sequence of Anolis carolinensis (Green Anole Lizard).</title>
        <authorList>
            <consortium name="The Genome Sequencing Platform"/>
            <person name="Di Palma F."/>
            <person name="Alfoldi J."/>
            <person name="Heiman D."/>
            <person name="Young S."/>
            <person name="Grabherr M."/>
            <person name="Johnson J."/>
            <person name="Lander E.S."/>
            <person name="Lindblad-Toh K."/>
        </authorList>
    </citation>
    <scope>NUCLEOTIDE SEQUENCE [LARGE SCALE GENOMIC DNA]</scope>
    <source>
        <strain evidence="20">JBL SC #1</strain>
    </source>
</reference>
<keyword evidence="16" id="KW-0325">Glycoprotein</keyword>
<dbReference type="InterPro" id="IPR007110">
    <property type="entry name" value="Ig-like_dom"/>
</dbReference>
<keyword evidence="11" id="KW-1133">Transmembrane helix</keyword>
<dbReference type="Pfam" id="PF13927">
    <property type="entry name" value="Ig_3"/>
    <property type="match status" value="1"/>
</dbReference>
<dbReference type="PANTHER" id="PTHR19890">
    <property type="entry name" value="FIBROBLAST GROWTH FACTOR RECEPTOR"/>
    <property type="match status" value="1"/>
</dbReference>
<sequence>MRFVFSLFLNWLLLLFLVLAVAPFWTRTVKHTLDRGQIDMGSVPVGNTVKFRCQASGRPLPSITWLKNGKRITEPDLRPQHWTLMITNVTFSDGGNYTCLVRNRYGARCHTYYLTVENFALHRPTLEVGFPANQIVVVGSDAEFTCKADSPRPISMQWLKQNEVNGKKYGPDGLPYITTLKVAFHLQTTNETFDVLRLHNVTSEDAGEYICLAGNPIGISFRSAWLTVLPGTSGWCL</sequence>
<keyword evidence="5" id="KW-0812">Transmembrane</keyword>
<dbReference type="FunFam" id="2.60.40.10:FF:000016">
    <property type="entry name" value="Fibroblast growth factor receptor"/>
    <property type="match status" value="1"/>
</dbReference>
<keyword evidence="6 18" id="KW-0732">Signal</keyword>
<proteinExistence type="predicted"/>